<evidence type="ECO:0000256" key="8">
    <source>
        <dbReference type="ARBA" id="ARBA00023163"/>
    </source>
</evidence>
<dbReference type="NCBIfam" id="NF001658">
    <property type="entry name" value="PRK00423.1"/>
    <property type="match status" value="1"/>
</dbReference>
<dbReference type="FunFam" id="1.10.472.170:FF:000001">
    <property type="entry name" value="Transcription initiation factor IIB"/>
    <property type="match status" value="1"/>
</dbReference>
<dbReference type="InterPro" id="IPR023484">
    <property type="entry name" value="TFIIB_arc"/>
</dbReference>
<keyword evidence="4 10" id="KW-0677">Repeat</keyword>
<dbReference type="Pfam" id="PF00382">
    <property type="entry name" value="TFIIB"/>
    <property type="match status" value="2"/>
</dbReference>
<dbReference type="GO" id="GO:0017025">
    <property type="term" value="F:TBP-class protein binding"/>
    <property type="evidence" value="ECO:0007669"/>
    <property type="project" value="InterPro"/>
</dbReference>
<protein>
    <recommendedName>
        <fullName evidence="2 10">Transcription initiation factor IIB</fullName>
        <shortName evidence="10">TFIIB</shortName>
    </recommendedName>
</protein>
<dbReference type="Pfam" id="PF08271">
    <property type="entry name" value="Zn_Ribbon_TF"/>
    <property type="match status" value="1"/>
</dbReference>
<feature type="binding site" evidence="10">
    <location>
        <position position="62"/>
    </location>
    <ligand>
        <name>Zn(2+)</name>
        <dbReference type="ChEBI" id="CHEBI:29105"/>
    </ligand>
</feature>
<organism evidence="14 15">
    <name type="scientific">Candidatus Methanolliviera hydrocarbonicum</name>
    <dbReference type="NCBI Taxonomy" id="2491085"/>
    <lineage>
        <taxon>Archaea</taxon>
        <taxon>Methanobacteriati</taxon>
        <taxon>Methanobacteriota</taxon>
        <taxon>Candidatus Methanoliparia</taxon>
        <taxon>Candidatus Methanoliparales</taxon>
        <taxon>Candidatus Methanollivieraceae</taxon>
        <taxon>Candidatus Methanolliviera</taxon>
    </lineage>
</organism>
<feature type="repeat" description="1" evidence="10">
    <location>
        <begin position="153"/>
        <end position="236"/>
    </location>
</feature>
<dbReference type="Proteomes" id="UP000320766">
    <property type="component" value="Unassembled WGS sequence"/>
</dbReference>
<evidence type="ECO:0000256" key="7">
    <source>
        <dbReference type="ARBA" id="ARBA00023015"/>
    </source>
</evidence>
<dbReference type="InterPro" id="IPR036915">
    <property type="entry name" value="Cyclin-like_sf"/>
</dbReference>
<name>A0A520KYM6_9EURY</name>
<keyword evidence="8 10" id="KW-0804">Transcription</keyword>
<dbReference type="InterPro" id="IPR013137">
    <property type="entry name" value="Znf_TFIIB"/>
</dbReference>
<evidence type="ECO:0000256" key="11">
    <source>
        <dbReference type="PROSITE-ProRule" id="PRU00469"/>
    </source>
</evidence>
<dbReference type="InterPro" id="IPR013150">
    <property type="entry name" value="TFIIB_cyclin"/>
</dbReference>
<evidence type="ECO:0000256" key="3">
    <source>
        <dbReference type="ARBA" id="ARBA00022723"/>
    </source>
</evidence>
<keyword evidence="5 11" id="KW-0863">Zinc-finger</keyword>
<dbReference type="PANTHER" id="PTHR11618:SF13">
    <property type="entry name" value="TRANSCRIPTION INITIATION FACTOR IIB"/>
    <property type="match status" value="1"/>
</dbReference>
<dbReference type="Gene3D" id="1.10.472.170">
    <property type="match status" value="1"/>
</dbReference>
<reference evidence="14 15" key="1">
    <citation type="journal article" date="2019" name="Nat. Microbiol.">
        <title>Wide diversity of methane and short-chain alkane metabolisms in uncultured archaea.</title>
        <authorList>
            <person name="Borrel G."/>
            <person name="Adam P.S."/>
            <person name="McKay L.J."/>
            <person name="Chen L.X."/>
            <person name="Sierra-Garcia I.N."/>
            <person name="Sieber C.M."/>
            <person name="Letourneur Q."/>
            <person name="Ghozlane A."/>
            <person name="Andersen G.L."/>
            <person name="Li W.J."/>
            <person name="Hallam S.J."/>
            <person name="Muyzer G."/>
            <person name="de Oliveira V.M."/>
            <person name="Inskeep W.P."/>
            <person name="Banfield J.F."/>
            <person name="Gribaldo S."/>
        </authorList>
    </citation>
    <scope>NUCLEOTIDE SEQUENCE [LARGE SCALE GENOMIC DNA]</scope>
    <source>
        <strain evidence="14">NM1b</strain>
    </source>
</reference>
<dbReference type="InterPro" id="IPR013763">
    <property type="entry name" value="Cyclin-like_dom"/>
</dbReference>
<accession>A0A520KYM6</accession>
<comment type="caution">
    <text evidence="14">The sequence shown here is derived from an EMBL/GenBank/DDBJ whole genome shotgun (WGS) entry which is preliminary data.</text>
</comment>
<feature type="repeat" description="2" evidence="10">
    <location>
        <begin position="247"/>
        <end position="328"/>
    </location>
</feature>
<proteinExistence type="inferred from homology"/>
<dbReference type="SUPFAM" id="SSF47954">
    <property type="entry name" value="Cyclin-like"/>
    <property type="match status" value="2"/>
</dbReference>
<keyword evidence="6 10" id="KW-0862">Zinc</keyword>
<dbReference type="GO" id="GO:0003700">
    <property type="term" value="F:DNA-binding transcription factor activity"/>
    <property type="evidence" value="ECO:0007669"/>
    <property type="project" value="UniProtKB-UniRule"/>
</dbReference>
<feature type="coiled-coil region" evidence="12">
    <location>
        <begin position="7"/>
        <end position="34"/>
    </location>
</feature>
<keyword evidence="12" id="KW-0175">Coiled coil</keyword>
<feature type="binding site" evidence="10">
    <location>
        <position position="43"/>
    </location>
    <ligand>
        <name>Zn(2+)</name>
        <dbReference type="ChEBI" id="CHEBI:29105"/>
    </ligand>
</feature>
<keyword evidence="14" id="KW-0648">Protein biosynthesis</keyword>
<feature type="binding site" evidence="10">
    <location>
        <position position="40"/>
    </location>
    <ligand>
        <name>Zn(2+)</name>
        <dbReference type="ChEBI" id="CHEBI:29105"/>
    </ligand>
</feature>
<dbReference type="CDD" id="cd20550">
    <property type="entry name" value="CYCLIN_TFIIB_archaea_like_rpt2"/>
    <property type="match status" value="1"/>
</dbReference>
<keyword evidence="7 10" id="KW-0805">Transcription regulation</keyword>
<evidence type="ECO:0000256" key="9">
    <source>
        <dbReference type="ARBA" id="ARBA00053882"/>
    </source>
</evidence>
<evidence type="ECO:0000259" key="13">
    <source>
        <dbReference type="PROSITE" id="PS51134"/>
    </source>
</evidence>
<evidence type="ECO:0000256" key="6">
    <source>
        <dbReference type="ARBA" id="ARBA00022833"/>
    </source>
</evidence>
<keyword evidence="3 10" id="KW-0479">Metal-binding</keyword>
<evidence type="ECO:0000313" key="15">
    <source>
        <dbReference type="Proteomes" id="UP000320766"/>
    </source>
</evidence>
<comment type="function">
    <text evidence="9 10">Stabilizes TBP binding to an archaeal box-A promoter. Also responsible for recruiting RNA polymerase II to the pre-initiation complex (DNA-TBP-TFIIB).</text>
</comment>
<evidence type="ECO:0000256" key="5">
    <source>
        <dbReference type="ARBA" id="ARBA00022771"/>
    </source>
</evidence>
<dbReference type="SUPFAM" id="SSF57783">
    <property type="entry name" value="Zinc beta-ribbon"/>
    <property type="match status" value="1"/>
</dbReference>
<dbReference type="Gene3D" id="1.10.472.10">
    <property type="entry name" value="Cyclin-like"/>
    <property type="match status" value="1"/>
</dbReference>
<dbReference type="GO" id="GO:0003743">
    <property type="term" value="F:translation initiation factor activity"/>
    <property type="evidence" value="ECO:0007669"/>
    <property type="project" value="UniProtKB-KW"/>
</dbReference>
<gene>
    <name evidence="10" type="primary">tfb</name>
    <name evidence="14" type="ORF">EF807_00930</name>
</gene>
<dbReference type="InterPro" id="IPR000812">
    <property type="entry name" value="TFIIB"/>
</dbReference>
<dbReference type="PROSITE" id="PS00782">
    <property type="entry name" value="TFIIB"/>
    <property type="match status" value="2"/>
</dbReference>
<feature type="domain" description="TFIIB-type" evidence="13">
    <location>
        <begin position="35"/>
        <end position="67"/>
    </location>
</feature>
<dbReference type="CDD" id="cd20549">
    <property type="entry name" value="CYCLIN_TFIIB_archaea_like_rpt1"/>
    <property type="match status" value="1"/>
</dbReference>
<dbReference type="AlphaFoldDB" id="A0A520KYM6"/>
<dbReference type="GO" id="GO:0097550">
    <property type="term" value="C:transcription preinitiation complex"/>
    <property type="evidence" value="ECO:0007669"/>
    <property type="project" value="TreeGrafter"/>
</dbReference>
<dbReference type="HAMAP" id="MF_00383">
    <property type="entry name" value="TF2B_arch"/>
    <property type="match status" value="1"/>
</dbReference>
<dbReference type="GO" id="GO:0070897">
    <property type="term" value="P:transcription preinitiation complex assembly"/>
    <property type="evidence" value="ECO:0007669"/>
    <property type="project" value="InterPro"/>
</dbReference>
<dbReference type="InterPro" id="IPR023486">
    <property type="entry name" value="TFIIB_CS"/>
</dbReference>
<dbReference type="PRINTS" id="PR00685">
    <property type="entry name" value="TIFACTORIIB"/>
</dbReference>
<evidence type="ECO:0000313" key="14">
    <source>
        <dbReference type="EMBL" id="RZN73168.1"/>
    </source>
</evidence>
<dbReference type="PROSITE" id="PS51134">
    <property type="entry name" value="ZF_TFIIB"/>
    <property type="match status" value="1"/>
</dbReference>
<dbReference type="GO" id="GO:0008270">
    <property type="term" value="F:zinc ion binding"/>
    <property type="evidence" value="ECO:0007669"/>
    <property type="project" value="UniProtKB-UniRule"/>
</dbReference>
<evidence type="ECO:0000256" key="1">
    <source>
        <dbReference type="ARBA" id="ARBA00010857"/>
    </source>
</evidence>
<feature type="binding site" evidence="10">
    <location>
        <position position="59"/>
    </location>
    <ligand>
        <name>Zn(2+)</name>
        <dbReference type="ChEBI" id="CHEBI:29105"/>
    </ligand>
</feature>
<evidence type="ECO:0000256" key="12">
    <source>
        <dbReference type="SAM" id="Coils"/>
    </source>
</evidence>
<comment type="similarity">
    <text evidence="1 10">Belongs to the TFIIB family.</text>
</comment>
<sequence>MKETEKVREISVEVAGAKERIRKTREKEKEERLEEIVVECPLCGSRKLIRDYKRAELVCEDCGFVLDDNIIDPGPEWRAFDHDQRMERSRTGPPATYTIHDKGLSTMIDWVDKDSYGKAISSQDKAQLYRLRKWQRRIRVNDAKERNLAFALSELDRMASALSLPRDVREASALAYRRAVEKNLIRGRSIEGVATAALYAGCRECGVPRTLNEIAAVARVSRKEIGRTYRFIARELSLNFMPISPTAYVPRFCSALNLSEAVVTKAMETIRRANEKELMNGKGPLGVAAAAIYIASIIRGEKRTQREVAEVVGATEVTIRNRYKEIAKEFGLEERVDPSRSHFS</sequence>
<dbReference type="PANTHER" id="PTHR11618">
    <property type="entry name" value="TRANSCRIPTION INITIATION FACTOR IIB-RELATED"/>
    <property type="match status" value="1"/>
</dbReference>
<dbReference type="FunFam" id="1.10.472.10:FF:000023">
    <property type="entry name" value="Transcription initiation factor IIB"/>
    <property type="match status" value="1"/>
</dbReference>
<dbReference type="EMBL" id="RXIL01000018">
    <property type="protein sequence ID" value="RZN73168.1"/>
    <property type="molecule type" value="Genomic_DNA"/>
</dbReference>
<dbReference type="SMART" id="SM00385">
    <property type="entry name" value="CYCLIN"/>
    <property type="match status" value="2"/>
</dbReference>
<evidence type="ECO:0000256" key="4">
    <source>
        <dbReference type="ARBA" id="ARBA00022737"/>
    </source>
</evidence>
<evidence type="ECO:0000256" key="2">
    <source>
        <dbReference type="ARBA" id="ARBA00013932"/>
    </source>
</evidence>
<evidence type="ECO:0000256" key="10">
    <source>
        <dbReference type="HAMAP-Rule" id="MF_00383"/>
    </source>
</evidence>
<keyword evidence="14" id="KW-0396">Initiation factor</keyword>